<gene>
    <name evidence="1" type="ORF">PFISCL1PPCAC_26705</name>
</gene>
<evidence type="ECO:0000313" key="2">
    <source>
        <dbReference type="Proteomes" id="UP001432322"/>
    </source>
</evidence>
<reference evidence="1" key="1">
    <citation type="submission" date="2023-10" db="EMBL/GenBank/DDBJ databases">
        <title>Genome assembly of Pristionchus species.</title>
        <authorList>
            <person name="Yoshida K."/>
            <person name="Sommer R.J."/>
        </authorList>
    </citation>
    <scope>NUCLEOTIDE SEQUENCE</scope>
    <source>
        <strain evidence="1">RS5133</strain>
    </source>
</reference>
<dbReference type="Proteomes" id="UP001432322">
    <property type="component" value="Unassembled WGS sequence"/>
</dbReference>
<keyword evidence="2" id="KW-1185">Reference proteome</keyword>
<proteinExistence type="predicted"/>
<protein>
    <submittedName>
        <fullName evidence="1">Uncharacterized protein</fullName>
    </submittedName>
</protein>
<organism evidence="1 2">
    <name type="scientific">Pristionchus fissidentatus</name>
    <dbReference type="NCBI Taxonomy" id="1538716"/>
    <lineage>
        <taxon>Eukaryota</taxon>
        <taxon>Metazoa</taxon>
        <taxon>Ecdysozoa</taxon>
        <taxon>Nematoda</taxon>
        <taxon>Chromadorea</taxon>
        <taxon>Rhabditida</taxon>
        <taxon>Rhabditina</taxon>
        <taxon>Diplogasteromorpha</taxon>
        <taxon>Diplogasteroidea</taxon>
        <taxon>Neodiplogasteridae</taxon>
        <taxon>Pristionchus</taxon>
    </lineage>
</organism>
<sequence length="84" mass="10183">MTRESRDEELEFVLAFSKQTFLEEEKRRADENDLIHLEGTDLQERERQETIRQIQRLYSHPSNLNTLDQLVPQQQLYPTPYVDY</sequence>
<comment type="caution">
    <text evidence="1">The sequence shown here is derived from an EMBL/GenBank/DDBJ whole genome shotgun (WGS) entry which is preliminary data.</text>
</comment>
<feature type="non-terminal residue" evidence="1">
    <location>
        <position position="84"/>
    </location>
</feature>
<dbReference type="EMBL" id="BTSY01000007">
    <property type="protein sequence ID" value="GMT35408.1"/>
    <property type="molecule type" value="Genomic_DNA"/>
</dbReference>
<name>A0AAV5WXH3_9BILA</name>
<accession>A0AAV5WXH3</accession>
<evidence type="ECO:0000313" key="1">
    <source>
        <dbReference type="EMBL" id="GMT35408.1"/>
    </source>
</evidence>
<dbReference type="AlphaFoldDB" id="A0AAV5WXH3"/>